<feature type="compositionally biased region" description="Basic residues" evidence="1">
    <location>
        <begin position="48"/>
        <end position="58"/>
    </location>
</feature>
<dbReference type="AlphaFoldDB" id="A0A8H6HGY9"/>
<keyword evidence="3" id="KW-1185">Reference proteome</keyword>
<feature type="compositionally biased region" description="Acidic residues" evidence="1">
    <location>
        <begin position="182"/>
        <end position="193"/>
    </location>
</feature>
<feature type="region of interest" description="Disordered" evidence="1">
    <location>
        <begin position="1"/>
        <end position="249"/>
    </location>
</feature>
<feature type="compositionally biased region" description="Basic and acidic residues" evidence="1">
    <location>
        <begin position="194"/>
        <end position="215"/>
    </location>
</feature>
<evidence type="ECO:0000313" key="3">
    <source>
        <dbReference type="Proteomes" id="UP000521943"/>
    </source>
</evidence>
<dbReference type="EMBL" id="JACGCI010000089">
    <property type="protein sequence ID" value="KAF6746818.1"/>
    <property type="molecule type" value="Genomic_DNA"/>
</dbReference>
<reference evidence="2 3" key="1">
    <citation type="submission" date="2020-07" db="EMBL/GenBank/DDBJ databases">
        <title>Comparative genomics of pyrophilous fungi reveals a link between fire events and developmental genes.</title>
        <authorList>
            <consortium name="DOE Joint Genome Institute"/>
            <person name="Steindorff A.S."/>
            <person name="Carver A."/>
            <person name="Calhoun S."/>
            <person name="Stillman K."/>
            <person name="Liu H."/>
            <person name="Lipzen A."/>
            <person name="Pangilinan J."/>
            <person name="Labutti K."/>
            <person name="Bruns T.D."/>
            <person name="Grigoriev I.V."/>
        </authorList>
    </citation>
    <scope>NUCLEOTIDE SEQUENCE [LARGE SCALE GENOMIC DNA]</scope>
    <source>
        <strain evidence="2 3">CBS 144469</strain>
    </source>
</reference>
<evidence type="ECO:0000313" key="2">
    <source>
        <dbReference type="EMBL" id="KAF6746818.1"/>
    </source>
</evidence>
<feature type="compositionally biased region" description="Low complexity" evidence="1">
    <location>
        <begin position="97"/>
        <end position="106"/>
    </location>
</feature>
<proteinExistence type="predicted"/>
<name>A0A8H6HGY9_9AGAR</name>
<sequence>MPAVTDSADYNPRTRESRVAALSSPPPPPAPRADIPGYRSLSPPPSRRSTRSSRRLPARYKDYEADPKSGIPSARASEGEVNESDATDTRDNDYESSGRSSSTTDSGAEDIEGSAAGLGKRKVQGKPHVSSERATTPLSIGGGRSRDDTSARRAAGTTGHDRDRSDEEEGEEEGGRGRQPDEGEDDDEDEEDEGPRPDKGKGRARRSEDEEEGRRRGGTPTRQGQRARSSKSQPKPGAPRGVRPLTAEDRAELEALQAMVVSMGERMGRTPRAVLEEAGFRIALGGRTIPSNIFEQWLVIQPSTPSLSRAEFVQYAAEQYHGIASASGGRGLPGSGEGSRGAVREMEQIGRQLEDLCRRLKLTTDVDLVCLLTSQNPVARQMASVYSSSESLRTLVDNQEVYVRDLIERFTTAMQTLDLGMVDPERINLQGLFGGGADARSIDQQRRLRELCSARNSEQQ</sequence>
<feature type="compositionally biased region" description="Low complexity" evidence="1">
    <location>
        <begin position="218"/>
        <end position="227"/>
    </location>
</feature>
<accession>A0A8H6HGY9</accession>
<organism evidence="2 3">
    <name type="scientific">Ephemerocybe angulata</name>
    <dbReference type="NCBI Taxonomy" id="980116"/>
    <lineage>
        <taxon>Eukaryota</taxon>
        <taxon>Fungi</taxon>
        <taxon>Dikarya</taxon>
        <taxon>Basidiomycota</taxon>
        <taxon>Agaricomycotina</taxon>
        <taxon>Agaricomycetes</taxon>
        <taxon>Agaricomycetidae</taxon>
        <taxon>Agaricales</taxon>
        <taxon>Agaricineae</taxon>
        <taxon>Psathyrellaceae</taxon>
        <taxon>Ephemerocybe</taxon>
    </lineage>
</organism>
<dbReference type="Proteomes" id="UP000521943">
    <property type="component" value="Unassembled WGS sequence"/>
</dbReference>
<evidence type="ECO:0000256" key="1">
    <source>
        <dbReference type="SAM" id="MobiDB-lite"/>
    </source>
</evidence>
<comment type="caution">
    <text evidence="2">The sequence shown here is derived from an EMBL/GenBank/DDBJ whole genome shotgun (WGS) entry which is preliminary data.</text>
</comment>
<gene>
    <name evidence="2" type="ORF">DFP72DRAFT_1076140</name>
</gene>
<protein>
    <submittedName>
        <fullName evidence="2">Uncharacterized protein</fullName>
    </submittedName>
</protein>